<protein>
    <submittedName>
        <fullName evidence="2">Uncharacterized protein</fullName>
    </submittedName>
</protein>
<evidence type="ECO:0000313" key="2">
    <source>
        <dbReference type="EMBL" id="KAF4649353.1"/>
    </source>
</evidence>
<proteinExistence type="predicted"/>
<organism evidence="2 3">
    <name type="scientific">Perkinsus chesapeaki</name>
    <name type="common">Clam parasite</name>
    <name type="synonym">Perkinsus andrewsi</name>
    <dbReference type="NCBI Taxonomy" id="330153"/>
    <lineage>
        <taxon>Eukaryota</taxon>
        <taxon>Sar</taxon>
        <taxon>Alveolata</taxon>
        <taxon>Perkinsozoa</taxon>
        <taxon>Perkinsea</taxon>
        <taxon>Perkinsida</taxon>
        <taxon>Perkinsidae</taxon>
        <taxon>Perkinsus</taxon>
    </lineage>
</organism>
<dbReference type="Proteomes" id="UP000591131">
    <property type="component" value="Unassembled WGS sequence"/>
</dbReference>
<dbReference type="AlphaFoldDB" id="A0A7J6KPU1"/>
<dbReference type="EMBL" id="JAAPAO010001568">
    <property type="protein sequence ID" value="KAF4649353.1"/>
    <property type="molecule type" value="Genomic_DNA"/>
</dbReference>
<comment type="caution">
    <text evidence="2">The sequence shown here is derived from an EMBL/GenBank/DDBJ whole genome shotgun (WGS) entry which is preliminary data.</text>
</comment>
<feature type="region of interest" description="Disordered" evidence="1">
    <location>
        <begin position="317"/>
        <end position="394"/>
    </location>
</feature>
<name>A0A7J6KPU1_PERCH</name>
<evidence type="ECO:0000313" key="3">
    <source>
        <dbReference type="Proteomes" id="UP000591131"/>
    </source>
</evidence>
<feature type="compositionally biased region" description="Basic and acidic residues" evidence="1">
    <location>
        <begin position="317"/>
        <end position="377"/>
    </location>
</feature>
<sequence length="394" mass="45349">MRRLISSVLFFKLVESTLRSNRTKSKANVPIIRELQYLYADAYDNDGQKIEYIFYPYDRDFAANTVDGARREFILFDESSYNNATLYHVNFLTTFAAKNGTKEKPVKSVHFLRVDEKGVSEEFKARLNSKYFGNVASVMAPSKDTKKPAVRKDIEEELKALEKFSTLKPCRGLEADIRGKYRGSVKGKFTLILDVSDEGARWDLQDSKIIRSDVKHIHYHAVCDSIMALVSFEPRLDRDQPEQRYKMILSPVRSTHDYSLYDEERVPLLTESIALQPKCTAFEQHLKYEQVEFTWDVYLSKEYNVATIAPAEVKEPVPVKESKRMDDIGKDYTDNDGSVEKGRLTKNPRGHDKAWKKMKEHDYKKLPQDESDAKDTGSDTVGDDEDASDNRTAK</sequence>
<gene>
    <name evidence="2" type="ORF">FOL47_002155</name>
</gene>
<reference evidence="2 3" key="1">
    <citation type="submission" date="2020-04" db="EMBL/GenBank/DDBJ databases">
        <title>Perkinsus chesapeaki whole genome sequence.</title>
        <authorList>
            <person name="Bogema D.R."/>
        </authorList>
    </citation>
    <scope>NUCLEOTIDE SEQUENCE [LARGE SCALE GENOMIC DNA]</scope>
    <source>
        <strain evidence="2">ATCC PRA-425</strain>
    </source>
</reference>
<keyword evidence="3" id="KW-1185">Reference proteome</keyword>
<evidence type="ECO:0000256" key="1">
    <source>
        <dbReference type="SAM" id="MobiDB-lite"/>
    </source>
</evidence>
<accession>A0A7J6KPU1</accession>